<protein>
    <submittedName>
        <fullName evidence="4 6">HTH-type transcriptional regulator</fullName>
    </submittedName>
    <submittedName>
        <fullName evidence="5">Transcriptional regulator, HTH-type</fullName>
    </submittedName>
</protein>
<reference evidence="5" key="1">
    <citation type="submission" date="2014-07" db="EMBL/GenBank/DDBJ databases">
        <authorList>
            <person name="Monot Marc"/>
        </authorList>
    </citation>
    <scope>NUCLEOTIDE SEQUENCE</scope>
    <source>
        <strain evidence="5">7032989</strain>
        <strain evidence="4">7032994</strain>
    </source>
</reference>
<organism evidence="5">
    <name type="scientific">Clostridioides difficile</name>
    <name type="common">Peptoclostridium difficile</name>
    <dbReference type="NCBI Taxonomy" id="1496"/>
    <lineage>
        <taxon>Bacteria</taxon>
        <taxon>Bacillati</taxon>
        <taxon>Bacillota</taxon>
        <taxon>Clostridia</taxon>
        <taxon>Peptostreptococcales</taxon>
        <taxon>Peptostreptococcaceae</taxon>
        <taxon>Clostridioides</taxon>
    </lineage>
</organism>
<dbReference type="CDD" id="cd00093">
    <property type="entry name" value="HTH_XRE"/>
    <property type="match status" value="1"/>
</dbReference>
<gene>
    <name evidence="5" type="ORF">BN1095_330066</name>
    <name evidence="3" type="ORF">BN1096_520407</name>
    <name evidence="4" type="ORF">BN1097_630210</name>
    <name evidence="7" type="ORF">SAMEA1402366_01102</name>
    <name evidence="6" type="ORF">SAMEA1710456_01153</name>
</gene>
<dbReference type="EMBL" id="LK932402">
    <property type="protein sequence ID" value="CDS87722.1"/>
    <property type="molecule type" value="Genomic_DNA"/>
</dbReference>
<dbReference type="RefSeq" id="WP_003423163.1">
    <property type="nucleotide sequence ID" value="NZ_BBYB01000197.1"/>
</dbReference>
<feature type="domain" description="HTH cro/C1-type" evidence="2">
    <location>
        <begin position="8"/>
        <end position="62"/>
    </location>
</feature>
<evidence type="ECO:0000313" key="8">
    <source>
        <dbReference type="Proteomes" id="UP000346772"/>
    </source>
</evidence>
<evidence type="ECO:0000313" key="3">
    <source>
        <dbReference type="EMBL" id="CDS85662.1"/>
    </source>
</evidence>
<dbReference type="OMA" id="QLCIAIC"/>
<evidence type="ECO:0000256" key="1">
    <source>
        <dbReference type="ARBA" id="ARBA00023125"/>
    </source>
</evidence>
<dbReference type="PATRIC" id="fig|1496.842.peg.1405"/>
<dbReference type="EMBL" id="LK932994">
    <property type="protein sequence ID" value="CDT13443.1"/>
    <property type="molecule type" value="Genomic_DNA"/>
</dbReference>
<accession>A0A069AM17</accession>
<dbReference type="InterPro" id="IPR010982">
    <property type="entry name" value="Lambda_DNA-bd_dom_sf"/>
</dbReference>
<dbReference type="SMART" id="SM00530">
    <property type="entry name" value="HTH_XRE"/>
    <property type="match status" value="1"/>
</dbReference>
<dbReference type="KEGG" id="pdf:CD630DERM_23080"/>
<dbReference type="EMBL" id="CAADAT010000004">
    <property type="protein sequence ID" value="VFD53679.1"/>
    <property type="molecule type" value="Genomic_DNA"/>
</dbReference>
<evidence type="ECO:0000313" key="7">
    <source>
        <dbReference type="EMBL" id="VHX99742.1"/>
    </source>
</evidence>
<dbReference type="EMBL" id="CAAJVP010000003">
    <property type="protein sequence ID" value="VHX99742.1"/>
    <property type="molecule type" value="Genomic_DNA"/>
</dbReference>
<dbReference type="PANTHER" id="PTHR46558">
    <property type="entry name" value="TRACRIPTIONAL REGULATORY PROTEIN-RELATED-RELATED"/>
    <property type="match status" value="1"/>
</dbReference>
<dbReference type="PROSITE" id="PS50943">
    <property type="entry name" value="HTH_CROC1"/>
    <property type="match status" value="1"/>
</dbReference>
<evidence type="ECO:0000313" key="6">
    <source>
        <dbReference type="EMBL" id="VFD53679.1"/>
    </source>
</evidence>
<proteinExistence type="predicted"/>
<dbReference type="GO" id="GO:0003677">
    <property type="term" value="F:DNA binding"/>
    <property type="evidence" value="ECO:0007669"/>
    <property type="project" value="UniProtKB-KW"/>
</dbReference>
<keyword evidence="1" id="KW-0238">DNA-binding</keyword>
<dbReference type="Proteomes" id="UP000346772">
    <property type="component" value="Unassembled WGS sequence"/>
</dbReference>
<dbReference type="Proteomes" id="UP000372533">
    <property type="component" value="Unassembled WGS sequence"/>
</dbReference>
<dbReference type="InterPro" id="IPR001387">
    <property type="entry name" value="Cro/C1-type_HTH"/>
</dbReference>
<evidence type="ECO:0000313" key="9">
    <source>
        <dbReference type="Proteomes" id="UP000372533"/>
    </source>
</evidence>
<evidence type="ECO:0000313" key="4">
    <source>
        <dbReference type="EMBL" id="CDS87722.1"/>
    </source>
</evidence>
<dbReference type="SUPFAM" id="SSF47413">
    <property type="entry name" value="lambda repressor-like DNA-binding domains"/>
    <property type="match status" value="1"/>
</dbReference>
<dbReference type="EMBL" id="LK932505">
    <property type="protein sequence ID" value="CDS85662.1"/>
    <property type="molecule type" value="Genomic_DNA"/>
</dbReference>
<dbReference type="PANTHER" id="PTHR46558:SF7">
    <property type="entry name" value="TRANSCRIPTIONAL REGULATOR"/>
    <property type="match status" value="1"/>
</dbReference>
<evidence type="ECO:0000259" key="2">
    <source>
        <dbReference type="PROSITE" id="PS50943"/>
    </source>
</evidence>
<dbReference type="Pfam" id="PF01381">
    <property type="entry name" value="HTH_3"/>
    <property type="match status" value="1"/>
</dbReference>
<dbReference type="AlphaFoldDB" id="A0A069AM17"/>
<evidence type="ECO:0000313" key="5">
    <source>
        <dbReference type="EMBL" id="CDT13443.1"/>
    </source>
</evidence>
<dbReference type="Gene3D" id="1.10.260.40">
    <property type="entry name" value="lambda repressor-like DNA-binding domains"/>
    <property type="match status" value="1"/>
</dbReference>
<sequence>MPKFICNLKKYRQLKELTQEQLAEKVGVRRETIMRLEAGKYNPSLKLAIDISKIVDTPIDELFIFD</sequence>
<reference evidence="6 8" key="2">
    <citation type="submission" date="2019-02" db="EMBL/GenBank/DDBJ databases">
        <authorList>
            <consortium name="Pathogen Informatics"/>
        </authorList>
    </citation>
    <scope>NUCLEOTIDE SEQUENCE [LARGE SCALE GENOMIC DNA]</scope>
    <source>
        <strain evidence="6 8">078GUE027</strain>
        <strain evidence="7">Tl291</strain>
        <strain evidence="9">tl291</strain>
    </source>
</reference>
<name>A0A069AM17_CLODI</name>